<dbReference type="GO" id="GO:0052621">
    <property type="term" value="F:diguanylate cyclase activity"/>
    <property type="evidence" value="ECO:0007669"/>
    <property type="project" value="TreeGrafter"/>
</dbReference>
<dbReference type="NCBIfam" id="TIGR00254">
    <property type="entry name" value="GGDEF"/>
    <property type="match status" value="1"/>
</dbReference>
<evidence type="ECO:0000313" key="5">
    <source>
        <dbReference type="EMBL" id="KPJ62626.1"/>
    </source>
</evidence>
<dbReference type="PANTHER" id="PTHR45138">
    <property type="entry name" value="REGULATORY COMPONENTS OF SENSORY TRANSDUCTION SYSTEM"/>
    <property type="match status" value="1"/>
</dbReference>
<feature type="region of interest" description="Disordered" evidence="2">
    <location>
        <begin position="304"/>
        <end position="339"/>
    </location>
</feature>
<reference evidence="5 6" key="1">
    <citation type="journal article" date="2015" name="Microbiome">
        <title>Genomic resolution of linkages in carbon, nitrogen, and sulfur cycling among widespread estuary sediment bacteria.</title>
        <authorList>
            <person name="Baker B.J."/>
            <person name="Lazar C.S."/>
            <person name="Teske A.P."/>
            <person name="Dick G.J."/>
        </authorList>
    </citation>
    <scope>NUCLEOTIDE SEQUENCE [LARGE SCALE GENOMIC DNA]</scope>
    <source>
        <strain evidence="5">DG_56</strain>
    </source>
</reference>
<feature type="domain" description="Response regulatory" evidence="3">
    <location>
        <begin position="18"/>
        <end position="132"/>
    </location>
</feature>
<feature type="domain" description="GGDEF" evidence="4">
    <location>
        <begin position="181"/>
        <end position="316"/>
    </location>
</feature>
<evidence type="ECO:0000256" key="2">
    <source>
        <dbReference type="SAM" id="MobiDB-lite"/>
    </source>
</evidence>
<dbReference type="InterPro" id="IPR000160">
    <property type="entry name" value="GGDEF_dom"/>
</dbReference>
<dbReference type="AlphaFoldDB" id="A0A0S7XJG1"/>
<evidence type="ECO:0000256" key="1">
    <source>
        <dbReference type="PROSITE-ProRule" id="PRU00169"/>
    </source>
</evidence>
<gene>
    <name evidence="5" type="ORF">AMK68_04690</name>
</gene>
<dbReference type="FunFam" id="3.30.70.270:FF:000001">
    <property type="entry name" value="Diguanylate cyclase domain protein"/>
    <property type="match status" value="1"/>
</dbReference>
<dbReference type="GO" id="GO:1902201">
    <property type="term" value="P:negative regulation of bacterial-type flagellum-dependent cell motility"/>
    <property type="evidence" value="ECO:0007669"/>
    <property type="project" value="TreeGrafter"/>
</dbReference>
<sequence>MSEHNARGAGHVEFEPASLLIADSDPTVLDFLSGVLHDEGYEVTTASGSQEALKAVREGGFQLLLTDLNMPGTDALSLLRALREMAPECDVVVLTPYAGMETAVEAMKLGAVDYITKPFHVDHVRIVVAKTLDRRRLQRLAHDGESYKRLSRVDGLTELYNHKFFHQLLDAELERAQRYDRNLAILMFDIDHFKIYNDANGHPIGDLALQKIGSILTNATRRCDYIGRYGGEEFAMIVPETDKQIAVRIAERLRKAVQDAEFQGESMMPTGRLTISVGVSAYPDDGRTKRELLAQADRALYRAKQEGRNRVCPAPDAASSPDDSGVNAKAFDRPPLQSA</sequence>
<dbReference type="InterPro" id="IPR050469">
    <property type="entry name" value="Diguanylate_Cyclase"/>
</dbReference>
<feature type="modified residue" description="4-aspartylphosphate" evidence="1">
    <location>
        <position position="67"/>
    </location>
</feature>
<evidence type="ECO:0000259" key="4">
    <source>
        <dbReference type="PROSITE" id="PS50887"/>
    </source>
</evidence>
<dbReference type="PROSITE" id="PS50110">
    <property type="entry name" value="RESPONSE_REGULATORY"/>
    <property type="match status" value="1"/>
</dbReference>
<dbReference type="InterPro" id="IPR029787">
    <property type="entry name" value="Nucleotide_cyclase"/>
</dbReference>
<feature type="compositionally biased region" description="Low complexity" evidence="2">
    <location>
        <begin position="313"/>
        <end position="324"/>
    </location>
</feature>
<dbReference type="SMART" id="SM00267">
    <property type="entry name" value="GGDEF"/>
    <property type="match status" value="1"/>
</dbReference>
<name>A0A0S7XJG1_9BACT</name>
<dbReference type="CDD" id="cd01949">
    <property type="entry name" value="GGDEF"/>
    <property type="match status" value="1"/>
</dbReference>
<evidence type="ECO:0000259" key="3">
    <source>
        <dbReference type="PROSITE" id="PS50110"/>
    </source>
</evidence>
<dbReference type="SMART" id="SM00448">
    <property type="entry name" value="REC"/>
    <property type="match status" value="1"/>
</dbReference>
<dbReference type="InterPro" id="IPR001789">
    <property type="entry name" value="Sig_transdc_resp-reg_receiver"/>
</dbReference>
<protein>
    <recommendedName>
        <fullName evidence="7">Diguanylate cyclase</fullName>
    </recommendedName>
</protein>
<proteinExistence type="predicted"/>
<accession>A0A0S7XJG1</accession>
<dbReference type="SUPFAM" id="SSF52172">
    <property type="entry name" value="CheY-like"/>
    <property type="match status" value="1"/>
</dbReference>
<dbReference type="Proteomes" id="UP000052020">
    <property type="component" value="Unassembled WGS sequence"/>
</dbReference>
<dbReference type="Pfam" id="PF00990">
    <property type="entry name" value="GGDEF"/>
    <property type="match status" value="1"/>
</dbReference>
<dbReference type="PROSITE" id="PS50887">
    <property type="entry name" value="GGDEF"/>
    <property type="match status" value="1"/>
</dbReference>
<dbReference type="PATRIC" id="fig|1704032.3.peg.818"/>
<keyword evidence="1" id="KW-0597">Phosphoprotein</keyword>
<dbReference type="PANTHER" id="PTHR45138:SF9">
    <property type="entry name" value="DIGUANYLATE CYCLASE DGCM-RELATED"/>
    <property type="match status" value="1"/>
</dbReference>
<dbReference type="SUPFAM" id="SSF55073">
    <property type="entry name" value="Nucleotide cyclase"/>
    <property type="match status" value="1"/>
</dbReference>
<evidence type="ECO:0000313" key="6">
    <source>
        <dbReference type="Proteomes" id="UP000052020"/>
    </source>
</evidence>
<organism evidence="5 6">
    <name type="scientific">candidate division KD3-62 bacterium DG_56</name>
    <dbReference type="NCBI Taxonomy" id="1704032"/>
    <lineage>
        <taxon>Bacteria</taxon>
        <taxon>candidate division KD3-62</taxon>
    </lineage>
</organism>
<dbReference type="Gene3D" id="3.40.50.2300">
    <property type="match status" value="1"/>
</dbReference>
<dbReference type="Gene3D" id="3.30.70.270">
    <property type="match status" value="1"/>
</dbReference>
<dbReference type="GO" id="GO:0005886">
    <property type="term" value="C:plasma membrane"/>
    <property type="evidence" value="ECO:0007669"/>
    <property type="project" value="TreeGrafter"/>
</dbReference>
<dbReference type="GO" id="GO:0043709">
    <property type="term" value="P:cell adhesion involved in single-species biofilm formation"/>
    <property type="evidence" value="ECO:0007669"/>
    <property type="project" value="TreeGrafter"/>
</dbReference>
<evidence type="ECO:0008006" key="7">
    <source>
        <dbReference type="Google" id="ProtNLM"/>
    </source>
</evidence>
<dbReference type="InterPro" id="IPR043128">
    <property type="entry name" value="Rev_trsase/Diguanyl_cyclase"/>
</dbReference>
<dbReference type="Pfam" id="PF00072">
    <property type="entry name" value="Response_reg"/>
    <property type="match status" value="1"/>
</dbReference>
<dbReference type="GO" id="GO:0000160">
    <property type="term" value="P:phosphorelay signal transduction system"/>
    <property type="evidence" value="ECO:0007669"/>
    <property type="project" value="InterPro"/>
</dbReference>
<comment type="caution">
    <text evidence="5">The sequence shown here is derived from an EMBL/GenBank/DDBJ whole genome shotgun (WGS) entry which is preliminary data.</text>
</comment>
<dbReference type="InterPro" id="IPR011006">
    <property type="entry name" value="CheY-like_superfamily"/>
</dbReference>
<dbReference type="EMBL" id="LIZY01000109">
    <property type="protein sequence ID" value="KPJ62626.1"/>
    <property type="molecule type" value="Genomic_DNA"/>
</dbReference>